<dbReference type="Gene3D" id="3.20.110.10">
    <property type="entry name" value="Glycoside hydrolase 38, N terminal domain"/>
    <property type="match status" value="1"/>
</dbReference>
<dbReference type="Pfam" id="PF07748">
    <property type="entry name" value="Glyco_hydro_38C"/>
    <property type="match status" value="1"/>
</dbReference>
<feature type="chain" id="PRO_5008402896" description="Alpha-mannosidase" evidence="10">
    <location>
        <begin position="27"/>
        <end position="992"/>
    </location>
</feature>
<dbReference type="SUPFAM" id="SSF88713">
    <property type="entry name" value="Glycoside hydrolase/deacetylase"/>
    <property type="match status" value="1"/>
</dbReference>
<dbReference type="InterPro" id="IPR050843">
    <property type="entry name" value="Glycosyl_Hydrlase_38"/>
</dbReference>
<organism evidence="12 13">
    <name type="scientific">Glossina pallidipes</name>
    <name type="common">Tsetse fly</name>
    <dbReference type="NCBI Taxonomy" id="7398"/>
    <lineage>
        <taxon>Eukaryota</taxon>
        <taxon>Metazoa</taxon>
        <taxon>Ecdysozoa</taxon>
        <taxon>Arthropoda</taxon>
        <taxon>Hexapoda</taxon>
        <taxon>Insecta</taxon>
        <taxon>Pterygota</taxon>
        <taxon>Neoptera</taxon>
        <taxon>Endopterygota</taxon>
        <taxon>Diptera</taxon>
        <taxon>Brachycera</taxon>
        <taxon>Muscomorpha</taxon>
        <taxon>Hippoboscoidea</taxon>
        <taxon>Glossinidae</taxon>
        <taxon>Glossina</taxon>
    </lineage>
</organism>
<dbReference type="Gene3D" id="2.60.40.1180">
    <property type="entry name" value="Golgi alpha-mannosidase II"/>
    <property type="match status" value="1"/>
</dbReference>
<evidence type="ECO:0000256" key="10">
    <source>
        <dbReference type="RuleBase" id="RU361199"/>
    </source>
</evidence>
<feature type="domain" description="Glycoside hydrolase family 38 central" evidence="11">
    <location>
        <begin position="366"/>
        <end position="443"/>
    </location>
</feature>
<dbReference type="CDD" id="cd10810">
    <property type="entry name" value="GH38N_AMII_LAM_like"/>
    <property type="match status" value="1"/>
</dbReference>
<evidence type="ECO:0000259" key="11">
    <source>
        <dbReference type="SMART" id="SM00872"/>
    </source>
</evidence>
<dbReference type="InterPro" id="IPR011330">
    <property type="entry name" value="Glyco_hydro/deAcase_b/a-brl"/>
</dbReference>
<dbReference type="FunFam" id="3.20.110.10:FF:000001">
    <property type="entry name" value="Alpha-mannosidase"/>
    <property type="match status" value="1"/>
</dbReference>
<evidence type="ECO:0000256" key="9">
    <source>
        <dbReference type="ARBA" id="ARBA00023295"/>
    </source>
</evidence>
<dbReference type="InterPro" id="IPR015341">
    <property type="entry name" value="Glyco_hydro_38_cen"/>
</dbReference>
<dbReference type="PANTHER" id="PTHR11607:SF3">
    <property type="entry name" value="LYSOSOMAL ALPHA-MANNOSIDASE"/>
    <property type="match status" value="1"/>
</dbReference>
<keyword evidence="13" id="KW-1185">Reference proteome</keyword>
<evidence type="ECO:0000256" key="5">
    <source>
        <dbReference type="ARBA" id="ARBA00022801"/>
    </source>
</evidence>
<feature type="signal peptide" evidence="10">
    <location>
        <begin position="1"/>
        <end position="26"/>
    </location>
</feature>
<dbReference type="Pfam" id="PF09261">
    <property type="entry name" value="Alpha-mann_mid"/>
    <property type="match status" value="1"/>
</dbReference>
<dbReference type="InterPro" id="IPR037094">
    <property type="entry name" value="Glyco_hydro_38_cen_sf"/>
</dbReference>
<keyword evidence="4 10" id="KW-0479">Metal-binding</keyword>
<dbReference type="EnsemblMetazoa" id="GPAI014618-RA">
    <property type="protein sequence ID" value="GPAI014618-PA"/>
    <property type="gene ID" value="GPAI014618"/>
</dbReference>
<evidence type="ECO:0000256" key="8">
    <source>
        <dbReference type="ARBA" id="ARBA00023180"/>
    </source>
</evidence>
<dbReference type="InterPro" id="IPR011682">
    <property type="entry name" value="Glyco_hydro_38_C"/>
</dbReference>
<dbReference type="InterPro" id="IPR027291">
    <property type="entry name" value="Glyco_hydro_38_N_sf"/>
</dbReference>
<evidence type="ECO:0000256" key="2">
    <source>
        <dbReference type="ARBA" id="ARBA00009792"/>
    </source>
</evidence>
<dbReference type="Gene3D" id="1.20.1270.50">
    <property type="entry name" value="Glycoside hydrolase family 38, central domain"/>
    <property type="match status" value="2"/>
</dbReference>
<dbReference type="FunFam" id="2.60.40.1180:FF:000018">
    <property type="entry name" value="Alpha-mannosidase"/>
    <property type="match status" value="1"/>
</dbReference>
<dbReference type="GO" id="GO:0004559">
    <property type="term" value="F:alpha-mannosidase activity"/>
    <property type="evidence" value="ECO:0007669"/>
    <property type="project" value="UniProtKB-EC"/>
</dbReference>
<dbReference type="InterPro" id="IPR013780">
    <property type="entry name" value="Glyco_hydro_b"/>
</dbReference>
<dbReference type="PANTHER" id="PTHR11607">
    <property type="entry name" value="ALPHA-MANNOSIDASE"/>
    <property type="match status" value="1"/>
</dbReference>
<comment type="cofactor">
    <cofactor evidence="10">
        <name>Zn(2+)</name>
        <dbReference type="ChEBI" id="CHEBI:29105"/>
    </cofactor>
    <text evidence="10">Binds 1 zinc ion per subunit.</text>
</comment>
<dbReference type="FunFam" id="1.20.1270.50:FF:000002">
    <property type="entry name" value="Alpha-mannosidase"/>
    <property type="match status" value="1"/>
</dbReference>
<evidence type="ECO:0000256" key="6">
    <source>
        <dbReference type="ARBA" id="ARBA00022833"/>
    </source>
</evidence>
<dbReference type="FunFam" id="1.20.1270.50:FF:000003">
    <property type="entry name" value="Alpha-mannosidase"/>
    <property type="match status" value="1"/>
</dbReference>
<keyword evidence="5 10" id="KW-0378">Hydrolase</keyword>
<evidence type="ECO:0000256" key="4">
    <source>
        <dbReference type="ARBA" id="ARBA00022723"/>
    </source>
</evidence>
<keyword evidence="7" id="KW-1015">Disulfide bond</keyword>
<accession>A0A1A9ZH75</accession>
<dbReference type="Pfam" id="PF01074">
    <property type="entry name" value="Glyco_hydro_38N"/>
    <property type="match status" value="1"/>
</dbReference>
<dbReference type="Proteomes" id="UP000092445">
    <property type="component" value="Unassembled WGS sequence"/>
</dbReference>
<evidence type="ECO:0000256" key="3">
    <source>
        <dbReference type="ARBA" id="ARBA00012752"/>
    </source>
</evidence>
<evidence type="ECO:0000256" key="1">
    <source>
        <dbReference type="ARBA" id="ARBA00000365"/>
    </source>
</evidence>
<dbReference type="GO" id="GO:0006013">
    <property type="term" value="P:mannose metabolic process"/>
    <property type="evidence" value="ECO:0007669"/>
    <property type="project" value="InterPro"/>
</dbReference>
<keyword evidence="9 10" id="KW-0326">Glycosidase</keyword>
<dbReference type="InterPro" id="IPR041147">
    <property type="entry name" value="GH38_C"/>
</dbReference>
<dbReference type="VEuPathDB" id="VectorBase:GPAI014618"/>
<dbReference type="Gene3D" id="2.60.40.1360">
    <property type="match status" value="1"/>
</dbReference>
<dbReference type="SMART" id="SM00872">
    <property type="entry name" value="Alpha-mann_mid"/>
    <property type="match status" value="1"/>
</dbReference>
<comment type="catalytic activity">
    <reaction evidence="1">
        <text>Hydrolysis of terminal, non-reducing alpha-D-mannose residues in alpha-D-mannosides.</text>
        <dbReference type="EC" id="3.2.1.24"/>
    </reaction>
</comment>
<name>A0A1A9ZH75_GLOPL</name>
<evidence type="ECO:0000256" key="7">
    <source>
        <dbReference type="ARBA" id="ARBA00023157"/>
    </source>
</evidence>
<evidence type="ECO:0000313" key="12">
    <source>
        <dbReference type="EnsemblMetazoa" id="GPAI014618-PA"/>
    </source>
</evidence>
<dbReference type="Pfam" id="PF17677">
    <property type="entry name" value="Glyco_hydro38C2"/>
    <property type="match status" value="1"/>
</dbReference>
<dbReference type="AlphaFoldDB" id="A0A1A9ZH75"/>
<protein>
    <recommendedName>
        <fullName evidence="3 10">Alpha-mannosidase</fullName>
        <ecNumber evidence="10">3.2.1.-</ecNumber>
    </recommendedName>
</protein>
<evidence type="ECO:0000313" key="13">
    <source>
        <dbReference type="Proteomes" id="UP000092445"/>
    </source>
</evidence>
<dbReference type="InterPro" id="IPR028995">
    <property type="entry name" value="Glyco_hydro_57/38_cen_sf"/>
</dbReference>
<reference evidence="13" key="1">
    <citation type="submission" date="2014-03" db="EMBL/GenBank/DDBJ databases">
        <authorList>
            <person name="Aksoy S."/>
            <person name="Warren W."/>
            <person name="Wilson R.K."/>
        </authorList>
    </citation>
    <scope>NUCLEOTIDE SEQUENCE [LARGE SCALE GENOMIC DNA]</scope>
    <source>
        <strain evidence="13">IAEA</strain>
    </source>
</reference>
<dbReference type="InterPro" id="IPR011013">
    <property type="entry name" value="Gal_mutarotase_sf_dom"/>
</dbReference>
<dbReference type="GO" id="GO:0005764">
    <property type="term" value="C:lysosome"/>
    <property type="evidence" value="ECO:0007669"/>
    <property type="project" value="TreeGrafter"/>
</dbReference>
<dbReference type="FunFam" id="2.70.98.30:FF:000003">
    <property type="entry name" value="Alpha-mannosidase"/>
    <property type="match status" value="1"/>
</dbReference>
<dbReference type="GO" id="GO:0030246">
    <property type="term" value="F:carbohydrate binding"/>
    <property type="evidence" value="ECO:0007669"/>
    <property type="project" value="InterPro"/>
</dbReference>
<reference evidence="12" key="2">
    <citation type="submission" date="2020-05" db="UniProtKB">
        <authorList>
            <consortium name="EnsemblMetazoa"/>
        </authorList>
    </citation>
    <scope>IDENTIFICATION</scope>
    <source>
        <strain evidence="12">IAEA</strain>
    </source>
</reference>
<proteinExistence type="inferred from homology"/>
<keyword evidence="8" id="KW-0325">Glycoprotein</keyword>
<keyword evidence="6 10" id="KW-0862">Zinc</keyword>
<dbReference type="EC" id="3.2.1.-" evidence="10"/>
<keyword evidence="10" id="KW-0732">Signal</keyword>
<dbReference type="STRING" id="7398.A0A1A9ZH75"/>
<dbReference type="GO" id="GO:0046872">
    <property type="term" value="F:metal ion binding"/>
    <property type="evidence" value="ECO:0007669"/>
    <property type="project" value="UniProtKB-KW"/>
</dbReference>
<dbReference type="SUPFAM" id="SSF88688">
    <property type="entry name" value="Families 57/38 glycoside transferase middle domain"/>
    <property type="match status" value="1"/>
</dbReference>
<dbReference type="Gene3D" id="2.70.98.30">
    <property type="entry name" value="Golgi alpha-mannosidase II, domain 4"/>
    <property type="match status" value="1"/>
</dbReference>
<dbReference type="InterPro" id="IPR000602">
    <property type="entry name" value="Glyco_hydro_38_N"/>
</dbReference>
<dbReference type="SUPFAM" id="SSF74650">
    <property type="entry name" value="Galactose mutarotase-like"/>
    <property type="match status" value="1"/>
</dbReference>
<comment type="similarity">
    <text evidence="2 10">Belongs to the glycosyl hydrolase 38 family.</text>
</comment>
<sequence length="992" mass="113955">MTSKQETTNIPAVLLLLILLPVIVCGKGSTHCGYKSCPVSKKNLINVHLVPHSHDDVGWLKTVNEYYYGTRTNIQRAHVESIMDTVVEELLKDERRRFVYVEMAYFSLWFNRQTPQMQETVRKLVKEERLQFAGGAWTANDEATVHYQSVIDQFTLGLQFLAATFDKCARPRVGWQIDAFGHSEQMPSILAQMGYDGQFFARVDFEEKKGRMNNCSAEMIWQASPSQGERSEIFSSILYKHYSAPVGFCFDILCTDDPIVDDDNELNNVEDKVDEFIDYILGMSEHYRATDLLVPMGDDFHYMVAARNFNNMDKLIKYVNARQMNGSNVNVFYSTPGCYLQALHRAQLTWPTKTQDFFPYADKPHAYWTGYFTSRPTFKYFIRLGNHFLQVVKQLAALSKLHNVPDAMNNLNKLKQSLGIMQHHDAITGTCKQHVVNDYTRILSSALAVAEHTAKMALQKLTSLKTGQFVSCLQLNISICEFTQNRPNNLLVTVYNPLTRATKQYVRIPVPRGYYMVKDFKGNAVKSQLAPLPEELIALKYLRPNLTQYDLVFEAEVEKLGHYHIKSTNGNFESQYVSVESEMKELSKEPQGEMVGNSLVKLFFDNNGFLWKVEMNGISANVSQKFLFYEATKEGDKQTSGAYISAPTIQGANIRSFKIDLKIYDGPLVKEIHQHFNNWTSQVIRIYEGVSRVEFEWLVGPIPVGDRLGKEVVTVFSSDIRNQDVFHTDSNGREMINRKRNITKEIPGNYYPITGRIVLEDDKKRMTLFNDRAQGGSCLGDGTLELMLHRRLLHDDSRGLGEPLNDTTVARGKIYMILNSADNDTATEERLIQQELHLPVWLFFSRSFQNVNSTVNGNFSSLPEGIEVLTLEPFTSLKSLLRLENMFDKSSITFNLKPFLMSLKAEKIHETTIDGNMLLKDMKRLKFQRDENPAKNLEYYIAKHRPLEEKLKAKNKKFEITMEPMQIRTFIITHKNFDVEDIQLYANRHQPF</sequence>